<feature type="compositionally biased region" description="Polar residues" evidence="1">
    <location>
        <begin position="77"/>
        <end position="91"/>
    </location>
</feature>
<comment type="caution">
    <text evidence="2">The sequence shown here is derived from an EMBL/GenBank/DDBJ whole genome shotgun (WGS) entry which is preliminary data.</text>
</comment>
<dbReference type="AlphaFoldDB" id="A0AAV3YDZ0"/>
<gene>
    <name evidence="2" type="ORF">PoB_000717200</name>
</gene>
<reference evidence="2 3" key="1">
    <citation type="journal article" date="2021" name="Elife">
        <title>Chloroplast acquisition without the gene transfer in kleptoplastic sea slugs, Plakobranchus ocellatus.</title>
        <authorList>
            <person name="Maeda T."/>
            <person name="Takahashi S."/>
            <person name="Yoshida T."/>
            <person name="Shimamura S."/>
            <person name="Takaki Y."/>
            <person name="Nagai Y."/>
            <person name="Toyoda A."/>
            <person name="Suzuki Y."/>
            <person name="Arimoto A."/>
            <person name="Ishii H."/>
            <person name="Satoh N."/>
            <person name="Nishiyama T."/>
            <person name="Hasebe M."/>
            <person name="Maruyama T."/>
            <person name="Minagawa J."/>
            <person name="Obokata J."/>
            <person name="Shigenobu S."/>
        </authorList>
    </citation>
    <scope>NUCLEOTIDE SEQUENCE [LARGE SCALE GENOMIC DNA]</scope>
</reference>
<sequence>MFSKRVTARRPTADSRGTPQLWMPARGNGKRSLKHRMKDKMKQLQAVRWASRSQPAQSSAHHEQQNGHSLPPGQEGPTASTSTPRVSQSAS</sequence>
<feature type="compositionally biased region" description="Basic residues" evidence="1">
    <location>
        <begin position="28"/>
        <end position="39"/>
    </location>
</feature>
<evidence type="ECO:0000313" key="2">
    <source>
        <dbReference type="EMBL" id="GFN80666.1"/>
    </source>
</evidence>
<organism evidence="2 3">
    <name type="scientific">Plakobranchus ocellatus</name>
    <dbReference type="NCBI Taxonomy" id="259542"/>
    <lineage>
        <taxon>Eukaryota</taxon>
        <taxon>Metazoa</taxon>
        <taxon>Spiralia</taxon>
        <taxon>Lophotrochozoa</taxon>
        <taxon>Mollusca</taxon>
        <taxon>Gastropoda</taxon>
        <taxon>Heterobranchia</taxon>
        <taxon>Euthyneura</taxon>
        <taxon>Panpulmonata</taxon>
        <taxon>Sacoglossa</taxon>
        <taxon>Placobranchoidea</taxon>
        <taxon>Plakobranchidae</taxon>
        <taxon>Plakobranchus</taxon>
    </lineage>
</organism>
<keyword evidence="3" id="KW-1185">Reference proteome</keyword>
<feature type="region of interest" description="Disordered" evidence="1">
    <location>
        <begin position="1"/>
        <end position="91"/>
    </location>
</feature>
<dbReference type="Proteomes" id="UP000735302">
    <property type="component" value="Unassembled WGS sequence"/>
</dbReference>
<proteinExistence type="predicted"/>
<evidence type="ECO:0000256" key="1">
    <source>
        <dbReference type="SAM" id="MobiDB-lite"/>
    </source>
</evidence>
<protein>
    <submittedName>
        <fullName evidence="2">Uncharacterized protein</fullName>
    </submittedName>
</protein>
<dbReference type="EMBL" id="BLXT01000825">
    <property type="protein sequence ID" value="GFN80666.1"/>
    <property type="molecule type" value="Genomic_DNA"/>
</dbReference>
<accession>A0AAV3YDZ0</accession>
<name>A0AAV3YDZ0_9GAST</name>
<evidence type="ECO:0000313" key="3">
    <source>
        <dbReference type="Proteomes" id="UP000735302"/>
    </source>
</evidence>